<protein>
    <submittedName>
        <fullName evidence="2">Uncharacterized protein</fullName>
    </submittedName>
</protein>
<gene>
    <name evidence="2" type="ORF">FpNV_089</name>
</gene>
<sequence>MPAQDKLIATHLALLKLNNVEISSITPENIASILNRLTTKKKKKISENYKISILQTLQRVNNDLKVSPKQLKITGNRRSIKTLLPNFISNVINIIKYAYNFKPTLFLANNETTALIDTIIAILLITSTNIVIGAVYKLKLSELDLLVIAKTVTIQQFPTIIINPTLFANTEKKINALIKYRITSFTANKFSEKKKFSTHVISCNSDVINKKIKELNFLLNYKNTDIDDIHTFSLGLQSIRFIPKDILYEYLRTIL</sequence>
<dbReference type="EMBL" id="PP955094">
    <property type="protein sequence ID" value="XCH39334.1"/>
    <property type="molecule type" value="Genomic_DNA"/>
</dbReference>
<accession>A0AAU8GCE1</accession>
<evidence type="ECO:0000313" key="2">
    <source>
        <dbReference type="EMBL" id="XCH39334.1"/>
    </source>
</evidence>
<keyword evidence="1" id="KW-0472">Membrane</keyword>
<organism evidence="2">
    <name type="scientific">Faxonius propinquus nudivirus</name>
    <dbReference type="NCBI Taxonomy" id="3139431"/>
    <lineage>
        <taxon>Viruses</taxon>
        <taxon>Viruses incertae sedis</taxon>
        <taxon>Naldaviricetes</taxon>
        <taxon>Lefavirales</taxon>
        <taxon>Nudiviridae</taxon>
    </lineage>
</organism>
<reference evidence="2" key="1">
    <citation type="submission" date="2024-06" db="EMBL/GenBank/DDBJ databases">
        <title>North American crayfish harbour diverse members of the Nudiviridae.</title>
        <authorList>
            <person name="Stratton C."/>
            <person name="Bojko J."/>
        </authorList>
    </citation>
    <scope>NUCLEOTIDE SEQUENCE</scope>
    <source>
        <strain evidence="2">142H</strain>
    </source>
</reference>
<proteinExistence type="predicted"/>
<keyword evidence="1" id="KW-1133">Transmembrane helix</keyword>
<keyword evidence="1" id="KW-0812">Transmembrane</keyword>
<name>A0AAU8GCE1_9VIRU</name>
<evidence type="ECO:0000256" key="1">
    <source>
        <dbReference type="SAM" id="Phobius"/>
    </source>
</evidence>
<feature type="transmembrane region" description="Helical" evidence="1">
    <location>
        <begin position="119"/>
        <end position="136"/>
    </location>
</feature>
<feature type="transmembrane region" description="Helical" evidence="1">
    <location>
        <begin position="82"/>
        <end position="99"/>
    </location>
</feature>